<reference evidence="3" key="1">
    <citation type="submission" date="2015-11" db="EMBL/GenBank/DDBJ databases">
        <title>De novo transcriptome assembly of four potential Pierce s Disease insect vectors from Arizona vineyards.</title>
        <authorList>
            <person name="Tassone E.E."/>
        </authorList>
    </citation>
    <scope>NUCLEOTIDE SEQUENCE</scope>
</reference>
<evidence type="ECO:0000256" key="1">
    <source>
        <dbReference type="SAM" id="MobiDB-lite"/>
    </source>
</evidence>
<accession>A0A1B6MTB6</accession>
<dbReference type="InterPro" id="IPR029526">
    <property type="entry name" value="PGBD"/>
</dbReference>
<sequence length="627" mass="71660">MSENEDDRISRLLASVEKEEMQLVERPTGAFTRHLFSDSETDGEPDDEPDEPEIDADEVIIANVLENNLGDEDDDRTYDDFSDLENLPLNDRLKSSIVRRQNNKMAFVSKDRKVLWDVDAPPVNVRSRQRNIILMRMGHVNNPAKNAKSPSEIWSLFFTEEMIEEITDCTNVWIDKNKRQYTRERDCHNTNPQEIKCVIGLLYMAGTYKAARLNLEDLWGSDGGGIEFFRLAMSLKRFKLLLRALRFDDIRTREQRKTTDKLAPVRSIINQFVNHCQENYVVSEFVTIDEMLASFRGRCSFRQYIKNKPAKYGVKIFAMVCAKSFYTTNLEVYAGMQPDGPFKVENSGKSVVERMVQPISGSRRNVTVDNWFCSISLCKDLLKNHMLTLVGTIRKNKKEIPPVFVDKKRREPGDVTFGFQNDCTLVSYAAKKNKVVALLSSMHSDAAVDNDEGSATFGKPEIILFYNSSKGGVDTVDKYVSHYSVARTTNRWSMVIAYALFNVGGLNSFIIFKKNNNNPTMKRRIFLIRLAKELCKDHMVTRVSIPSTPTNTKKRLRQILEITEERRAAPADDVTSGRCHACDWRKNRLSKTKCAACSQFICREHSAPAKCAHCVQSAEEEMDVDSE</sequence>
<name>A0A1B6MTB6_9HEMI</name>
<evidence type="ECO:0000259" key="2">
    <source>
        <dbReference type="Pfam" id="PF13843"/>
    </source>
</evidence>
<feature type="compositionally biased region" description="Acidic residues" evidence="1">
    <location>
        <begin position="39"/>
        <end position="52"/>
    </location>
</feature>
<feature type="region of interest" description="Disordered" evidence="1">
    <location>
        <begin position="20"/>
        <end position="52"/>
    </location>
</feature>
<dbReference type="EMBL" id="GEBQ01000795">
    <property type="protein sequence ID" value="JAT39182.1"/>
    <property type="molecule type" value="Transcribed_RNA"/>
</dbReference>
<dbReference type="AlphaFoldDB" id="A0A1B6MTB6"/>
<protein>
    <recommendedName>
        <fullName evidence="2">PiggyBac transposable element-derived protein domain-containing protein</fullName>
    </recommendedName>
</protein>
<organism evidence="3">
    <name type="scientific">Graphocephala atropunctata</name>
    <dbReference type="NCBI Taxonomy" id="36148"/>
    <lineage>
        <taxon>Eukaryota</taxon>
        <taxon>Metazoa</taxon>
        <taxon>Ecdysozoa</taxon>
        <taxon>Arthropoda</taxon>
        <taxon>Hexapoda</taxon>
        <taxon>Insecta</taxon>
        <taxon>Pterygota</taxon>
        <taxon>Neoptera</taxon>
        <taxon>Paraneoptera</taxon>
        <taxon>Hemiptera</taxon>
        <taxon>Auchenorrhyncha</taxon>
        <taxon>Membracoidea</taxon>
        <taxon>Cicadellidae</taxon>
        <taxon>Cicadellinae</taxon>
        <taxon>Cicadellini</taxon>
        <taxon>Graphocephala</taxon>
    </lineage>
</organism>
<dbReference type="PANTHER" id="PTHR46599:SF6">
    <property type="entry name" value="DUAL SPECIFICITY PHOSPHATASE 26"/>
    <property type="match status" value="1"/>
</dbReference>
<evidence type="ECO:0000313" key="3">
    <source>
        <dbReference type="EMBL" id="JAT39182.1"/>
    </source>
</evidence>
<dbReference type="Pfam" id="PF13843">
    <property type="entry name" value="DDE_Tnp_1_7"/>
    <property type="match status" value="1"/>
</dbReference>
<gene>
    <name evidence="3" type="ORF">g.36999</name>
</gene>
<dbReference type="PANTHER" id="PTHR46599">
    <property type="entry name" value="PIGGYBAC TRANSPOSABLE ELEMENT-DERIVED PROTEIN 4"/>
    <property type="match status" value="1"/>
</dbReference>
<proteinExistence type="predicted"/>
<feature type="domain" description="PiggyBac transposable element-derived protein" evidence="2">
    <location>
        <begin position="149"/>
        <end position="509"/>
    </location>
</feature>